<evidence type="ECO:0000256" key="5">
    <source>
        <dbReference type="ARBA" id="ARBA00022989"/>
    </source>
</evidence>
<dbReference type="InterPro" id="IPR035906">
    <property type="entry name" value="MetI-like_sf"/>
</dbReference>
<keyword evidence="3" id="KW-1003">Cell membrane</keyword>
<dbReference type="InterPro" id="IPR050901">
    <property type="entry name" value="BP-dep_ABC_trans_perm"/>
</dbReference>
<dbReference type="GO" id="GO:0005886">
    <property type="term" value="C:plasma membrane"/>
    <property type="evidence" value="ECO:0007669"/>
    <property type="project" value="UniProtKB-SubCell"/>
</dbReference>
<reference evidence="9 10" key="1">
    <citation type="submission" date="2018-03" db="EMBL/GenBank/DDBJ databases">
        <title>Genome sequence of Moorella stamsii DSM 26217.</title>
        <authorList>
            <person name="Poehlein A."/>
            <person name="Daniel R."/>
        </authorList>
    </citation>
    <scope>NUCLEOTIDE SEQUENCE [LARGE SCALE GENOMIC DNA]</scope>
    <source>
        <strain evidence="10">DSM 26217</strain>
    </source>
</reference>
<keyword evidence="10" id="KW-1185">Reference proteome</keyword>
<proteinExistence type="inferred from homology"/>
<name>A0A9X7J5H6_9FIRM</name>
<dbReference type="Proteomes" id="UP000239430">
    <property type="component" value="Unassembled WGS sequence"/>
</dbReference>
<feature type="transmembrane region" description="Helical" evidence="7">
    <location>
        <begin position="101"/>
        <end position="122"/>
    </location>
</feature>
<comment type="caution">
    <text evidence="9">The sequence shown here is derived from an EMBL/GenBank/DDBJ whole genome shotgun (WGS) entry which is preliminary data.</text>
</comment>
<feature type="domain" description="ABC transmembrane type-1" evidence="8">
    <location>
        <begin position="68"/>
        <end position="259"/>
    </location>
</feature>
<evidence type="ECO:0000256" key="6">
    <source>
        <dbReference type="ARBA" id="ARBA00023136"/>
    </source>
</evidence>
<feature type="transmembrane region" description="Helical" evidence="7">
    <location>
        <begin position="12"/>
        <end position="30"/>
    </location>
</feature>
<dbReference type="PANTHER" id="PTHR32243">
    <property type="entry name" value="MALTOSE TRANSPORT SYSTEM PERMEASE-RELATED"/>
    <property type="match status" value="1"/>
</dbReference>
<evidence type="ECO:0000256" key="3">
    <source>
        <dbReference type="ARBA" id="ARBA00022475"/>
    </source>
</evidence>
<evidence type="ECO:0000313" key="9">
    <source>
        <dbReference type="EMBL" id="PRR77547.1"/>
    </source>
</evidence>
<dbReference type="PROSITE" id="PS50928">
    <property type="entry name" value="ABC_TM1"/>
    <property type="match status" value="1"/>
</dbReference>
<evidence type="ECO:0000313" key="10">
    <source>
        <dbReference type="Proteomes" id="UP000239430"/>
    </source>
</evidence>
<evidence type="ECO:0000256" key="1">
    <source>
        <dbReference type="ARBA" id="ARBA00004651"/>
    </source>
</evidence>
<dbReference type="Gene3D" id="1.10.3720.10">
    <property type="entry name" value="MetI-like"/>
    <property type="match status" value="1"/>
</dbReference>
<feature type="transmembrane region" description="Helical" evidence="7">
    <location>
        <begin position="181"/>
        <end position="203"/>
    </location>
</feature>
<sequence length="274" mass="30853">MFTKRERIWMYIQYLILLIIFLGPVIWMILSSFKNNIDITAYPPVLIFKPTMMNYIDLFRVYPFERYIINSIVIAGGSTMVGLVLGVPAAYAIARFRLQKIAIFTLVARMAPGVLFLIPWYLIATRLQITSNNVADYMMLVFTHAVITMPLIIWLMISYFEDIPLDIEESALIDGCSRWRLFFQIALPLSLPGLAVSLILAFIFSWNYFLFALALANTKTMPLTVIAFNFIGEGSTNWGGLMAAATIISLPALLLTIFAQRLLVRGLTAGAVKG</sequence>
<dbReference type="AlphaFoldDB" id="A0A9X7J5H6"/>
<accession>A0A9X7J5H6</accession>
<keyword evidence="4 7" id="KW-0812">Transmembrane</keyword>
<dbReference type="InterPro" id="IPR000515">
    <property type="entry name" value="MetI-like"/>
</dbReference>
<keyword evidence="5 7" id="KW-1133">Transmembrane helix</keyword>
<evidence type="ECO:0000256" key="7">
    <source>
        <dbReference type="RuleBase" id="RU363032"/>
    </source>
</evidence>
<feature type="transmembrane region" description="Helical" evidence="7">
    <location>
        <begin position="209"/>
        <end position="231"/>
    </location>
</feature>
<dbReference type="RefSeq" id="WP_054938263.1">
    <property type="nucleotide sequence ID" value="NZ_PVXL01000007.1"/>
</dbReference>
<dbReference type="EMBL" id="PVXL01000007">
    <property type="protein sequence ID" value="PRR77547.1"/>
    <property type="molecule type" value="Genomic_DNA"/>
</dbReference>
<feature type="transmembrane region" description="Helical" evidence="7">
    <location>
        <begin position="67"/>
        <end position="94"/>
    </location>
</feature>
<keyword evidence="2 7" id="KW-0813">Transport</keyword>
<dbReference type="GO" id="GO:0055085">
    <property type="term" value="P:transmembrane transport"/>
    <property type="evidence" value="ECO:0007669"/>
    <property type="project" value="InterPro"/>
</dbReference>
<dbReference type="Pfam" id="PF00528">
    <property type="entry name" value="BPD_transp_1"/>
    <property type="match status" value="1"/>
</dbReference>
<comment type="similarity">
    <text evidence="7">Belongs to the binding-protein-dependent transport system permease family.</text>
</comment>
<evidence type="ECO:0000256" key="4">
    <source>
        <dbReference type="ARBA" id="ARBA00022692"/>
    </source>
</evidence>
<keyword evidence="6 7" id="KW-0472">Membrane</keyword>
<dbReference type="SUPFAM" id="SSF161098">
    <property type="entry name" value="MetI-like"/>
    <property type="match status" value="1"/>
</dbReference>
<protein>
    <submittedName>
        <fullName evidence="9">Inner membrane ABC transporter permease protein YcjP</fullName>
    </submittedName>
</protein>
<dbReference type="CDD" id="cd06261">
    <property type="entry name" value="TM_PBP2"/>
    <property type="match status" value="1"/>
</dbReference>
<organism evidence="9 10">
    <name type="scientific">Neomoorella stamsii</name>
    <dbReference type="NCBI Taxonomy" id="1266720"/>
    <lineage>
        <taxon>Bacteria</taxon>
        <taxon>Bacillati</taxon>
        <taxon>Bacillota</taxon>
        <taxon>Clostridia</taxon>
        <taxon>Neomoorellales</taxon>
        <taxon>Neomoorellaceae</taxon>
        <taxon>Neomoorella</taxon>
    </lineage>
</organism>
<evidence type="ECO:0000259" key="8">
    <source>
        <dbReference type="PROSITE" id="PS50928"/>
    </source>
</evidence>
<feature type="transmembrane region" description="Helical" evidence="7">
    <location>
        <begin position="238"/>
        <end position="259"/>
    </location>
</feature>
<feature type="transmembrane region" description="Helical" evidence="7">
    <location>
        <begin position="137"/>
        <end position="160"/>
    </location>
</feature>
<comment type="subcellular location">
    <subcellularLocation>
        <location evidence="1 7">Cell membrane</location>
        <topology evidence="1 7">Multi-pass membrane protein</topology>
    </subcellularLocation>
</comment>
<dbReference type="PANTHER" id="PTHR32243:SF18">
    <property type="entry name" value="INNER MEMBRANE ABC TRANSPORTER PERMEASE PROTEIN YCJP"/>
    <property type="match status" value="1"/>
</dbReference>
<gene>
    <name evidence="9" type="primary">ycjP_1</name>
    <name evidence="9" type="ORF">MOST_01440</name>
</gene>
<evidence type="ECO:0000256" key="2">
    <source>
        <dbReference type="ARBA" id="ARBA00022448"/>
    </source>
</evidence>